<evidence type="ECO:0000313" key="2">
    <source>
        <dbReference type="EMBL" id="MEM5947249.1"/>
    </source>
</evidence>
<sequence length="158" mass="17731">MKVLLVYYSHTGSVEKIASFIKGKYSVDTLEIEPKKKIPTSGFFMFMLGGYEAIFKKAPPLKNPEINPGDYDLIIVGSPVWAGRISSPVYSFIKRYGFSEKKCAVFCCYAGNPGNSLSELSDLLEERGNHIISIAGFKQKDLETELEKRVSEWLDSIM</sequence>
<evidence type="ECO:0000313" key="3">
    <source>
        <dbReference type="Proteomes" id="UP001466331"/>
    </source>
</evidence>
<dbReference type="EMBL" id="JBCHKQ010000001">
    <property type="protein sequence ID" value="MEM5947249.1"/>
    <property type="molecule type" value="Genomic_DNA"/>
</dbReference>
<evidence type="ECO:0000259" key="1">
    <source>
        <dbReference type="PROSITE" id="PS50902"/>
    </source>
</evidence>
<dbReference type="PANTHER" id="PTHR39201">
    <property type="entry name" value="EXPORTED PROTEIN-RELATED"/>
    <property type="match status" value="1"/>
</dbReference>
<name>A0ABU9U9U0_9SPIR</name>
<gene>
    <name evidence="2" type="ORF">WKV44_01705</name>
</gene>
<feature type="domain" description="Flavodoxin-like" evidence="1">
    <location>
        <begin position="3"/>
        <end position="158"/>
    </location>
</feature>
<accession>A0ABU9U9U0</accession>
<reference evidence="2 3" key="1">
    <citation type="submission" date="2024-03" db="EMBL/GenBank/DDBJ databases">
        <title>Ignisphaera cupida sp. nov., a hyperthermophilic hydrolytic archaeon from a hot spring of Kamchatka, and proposal of Ignisphaeraceae fam. nov.</title>
        <authorList>
            <person name="Podosokorskaya O.A."/>
            <person name="Elcheninov A.G."/>
            <person name="Maltseva A.I."/>
            <person name="Zayulina K.S."/>
            <person name="Novikov A."/>
            <person name="Merkel A.Y."/>
        </authorList>
    </citation>
    <scope>NUCLEOTIDE SEQUENCE [LARGE SCALE GENOMIC DNA]</scope>
    <source>
        <strain evidence="2 3">38H-sp</strain>
    </source>
</reference>
<dbReference type="InterPro" id="IPR008254">
    <property type="entry name" value="Flavodoxin/NO_synth"/>
</dbReference>
<organism evidence="2 3">
    <name type="scientific">Rarispira pelagica</name>
    <dbReference type="NCBI Taxonomy" id="3141764"/>
    <lineage>
        <taxon>Bacteria</taxon>
        <taxon>Pseudomonadati</taxon>
        <taxon>Spirochaetota</taxon>
        <taxon>Spirochaetia</taxon>
        <taxon>Winmispirales</taxon>
        <taxon>Winmispiraceae</taxon>
        <taxon>Rarispira</taxon>
    </lineage>
</organism>
<protein>
    <submittedName>
        <fullName evidence="2">Flavodoxin family protein</fullName>
    </submittedName>
</protein>
<dbReference type="InterPro" id="IPR029039">
    <property type="entry name" value="Flavoprotein-like_sf"/>
</dbReference>
<proteinExistence type="predicted"/>
<dbReference type="PANTHER" id="PTHR39201:SF1">
    <property type="entry name" value="FLAVODOXIN-LIKE DOMAIN-CONTAINING PROTEIN"/>
    <property type="match status" value="1"/>
</dbReference>
<comment type="caution">
    <text evidence="2">The sequence shown here is derived from an EMBL/GenBank/DDBJ whole genome shotgun (WGS) entry which is preliminary data.</text>
</comment>
<dbReference type="RefSeq" id="WP_420068699.1">
    <property type="nucleotide sequence ID" value="NZ_JBCHKQ010000001.1"/>
</dbReference>
<keyword evidence="3" id="KW-1185">Reference proteome</keyword>
<dbReference type="Proteomes" id="UP001466331">
    <property type="component" value="Unassembled WGS sequence"/>
</dbReference>
<dbReference type="SUPFAM" id="SSF52218">
    <property type="entry name" value="Flavoproteins"/>
    <property type="match status" value="1"/>
</dbReference>
<dbReference type="PROSITE" id="PS50902">
    <property type="entry name" value="FLAVODOXIN_LIKE"/>
    <property type="match status" value="1"/>
</dbReference>
<dbReference type="Gene3D" id="3.40.50.360">
    <property type="match status" value="1"/>
</dbReference>